<feature type="compositionally biased region" description="Low complexity" evidence="1">
    <location>
        <begin position="465"/>
        <end position="474"/>
    </location>
</feature>
<comment type="caution">
    <text evidence="3">The sequence shown here is derived from an EMBL/GenBank/DDBJ whole genome shotgun (WGS) entry which is preliminary data.</text>
</comment>
<protein>
    <submittedName>
        <fullName evidence="3">Uncharacterized protein</fullName>
    </submittedName>
</protein>
<feature type="compositionally biased region" description="Low complexity" evidence="1">
    <location>
        <begin position="427"/>
        <end position="449"/>
    </location>
</feature>
<keyword evidence="2" id="KW-1133">Transmembrane helix</keyword>
<dbReference type="AlphaFoldDB" id="A0A5C5ZV71"/>
<keyword evidence="2" id="KW-0812">Transmembrane</keyword>
<feature type="transmembrane region" description="Helical" evidence="2">
    <location>
        <begin position="528"/>
        <end position="551"/>
    </location>
</feature>
<feature type="compositionally biased region" description="Polar residues" evidence="1">
    <location>
        <begin position="299"/>
        <end position="327"/>
    </location>
</feature>
<gene>
    <name evidence="3" type="ORF">Mal64_04960</name>
</gene>
<feature type="compositionally biased region" description="Polar residues" evidence="1">
    <location>
        <begin position="333"/>
        <end position="347"/>
    </location>
</feature>
<feature type="compositionally biased region" description="Polar residues" evidence="1">
    <location>
        <begin position="365"/>
        <end position="412"/>
    </location>
</feature>
<feature type="compositionally biased region" description="Polar residues" evidence="1">
    <location>
        <begin position="455"/>
        <end position="464"/>
    </location>
</feature>
<accession>A0A5C5ZV71</accession>
<evidence type="ECO:0000313" key="4">
    <source>
        <dbReference type="Proteomes" id="UP000315440"/>
    </source>
</evidence>
<sequence length="570" mass="60154">MDAATIALMLAAFGANFGWVPVDSSVDAPAEAASAQDGAVEPVSYDYTIQLGADDLEALREGVPAIVSHIPDAVQPLRSVRVVVGSGAVERRYHASDREAEHQIPATDGPSAVAYRVAKPVVPDWPRDGWQGVGSVDLDDISSADETGQRHTVYQSPNVYTPQLQEGFSRAAEQTQAAQNWALAQEQRRRSIGSELQNGAQKLFEGTGRVLNDTGEVIQGTVLNTRDGLQRLVGAEPAPAGSNAYVPNSYNAAAYDPALYNPAATQNPTTATQDERSVIAPPNAAYSQNQHFAAGQNGGQPQPNAAQPNGTQLNGTQLSGTQPSGPQTPDPTWRQTDLQREPSQLTPVSGVDDRGYGSSQGVGGNSANQWPLNGGSSWNPTGVSNQSLVTPPQNAQQPYTPANQGANSNGQSLWPDWPTPTSGRTDYNGYQQQPVQQPPQQQGQFAQNGNGYGSAPQQRQTNYSNPAGPAQPNNNGGGINNGGHNNAGLTGGANPNGATRADIFGSDLGSQSQSQQQQADANGGSNNMLLWLGLVGSILFNVYVWGTFLDIRNRYRNVLRRNGAPAAAMM</sequence>
<dbReference type="Proteomes" id="UP000315440">
    <property type="component" value="Unassembled WGS sequence"/>
</dbReference>
<evidence type="ECO:0000313" key="3">
    <source>
        <dbReference type="EMBL" id="TWT90113.1"/>
    </source>
</evidence>
<evidence type="ECO:0000256" key="1">
    <source>
        <dbReference type="SAM" id="MobiDB-lite"/>
    </source>
</evidence>
<dbReference type="OrthoDB" id="288464at2"/>
<organism evidence="3 4">
    <name type="scientific">Pseudobythopirellula maris</name>
    <dbReference type="NCBI Taxonomy" id="2527991"/>
    <lineage>
        <taxon>Bacteria</taxon>
        <taxon>Pseudomonadati</taxon>
        <taxon>Planctomycetota</taxon>
        <taxon>Planctomycetia</taxon>
        <taxon>Pirellulales</taxon>
        <taxon>Lacipirellulaceae</taxon>
        <taxon>Pseudobythopirellula</taxon>
    </lineage>
</organism>
<reference evidence="3 4" key="1">
    <citation type="submission" date="2019-02" db="EMBL/GenBank/DDBJ databases">
        <title>Deep-cultivation of Planctomycetes and their phenomic and genomic characterization uncovers novel biology.</title>
        <authorList>
            <person name="Wiegand S."/>
            <person name="Jogler M."/>
            <person name="Boedeker C."/>
            <person name="Pinto D."/>
            <person name="Vollmers J."/>
            <person name="Rivas-Marin E."/>
            <person name="Kohn T."/>
            <person name="Peeters S.H."/>
            <person name="Heuer A."/>
            <person name="Rast P."/>
            <person name="Oberbeckmann S."/>
            <person name="Bunk B."/>
            <person name="Jeske O."/>
            <person name="Meyerdierks A."/>
            <person name="Storesund J.E."/>
            <person name="Kallscheuer N."/>
            <person name="Luecker S."/>
            <person name="Lage O.M."/>
            <person name="Pohl T."/>
            <person name="Merkel B.J."/>
            <person name="Hornburger P."/>
            <person name="Mueller R.-W."/>
            <person name="Bruemmer F."/>
            <person name="Labrenz M."/>
            <person name="Spormann A.M."/>
            <person name="Op Den Camp H."/>
            <person name="Overmann J."/>
            <person name="Amann R."/>
            <person name="Jetten M.S.M."/>
            <person name="Mascher T."/>
            <person name="Medema M.H."/>
            <person name="Devos D.P."/>
            <person name="Kaster A.-K."/>
            <person name="Ovreas L."/>
            <person name="Rohde M."/>
            <person name="Galperin M.Y."/>
            <person name="Jogler C."/>
        </authorList>
    </citation>
    <scope>NUCLEOTIDE SEQUENCE [LARGE SCALE GENOMIC DNA]</scope>
    <source>
        <strain evidence="3 4">Mal64</strain>
    </source>
</reference>
<feature type="region of interest" description="Disordered" evidence="1">
    <location>
        <begin position="292"/>
        <end position="522"/>
    </location>
</feature>
<keyword evidence="4" id="KW-1185">Reference proteome</keyword>
<name>A0A5C5ZV71_9BACT</name>
<dbReference type="RefSeq" id="WP_146396544.1">
    <property type="nucleotide sequence ID" value="NZ_SJPQ01000001.1"/>
</dbReference>
<dbReference type="EMBL" id="SJPQ01000001">
    <property type="protein sequence ID" value="TWT90113.1"/>
    <property type="molecule type" value="Genomic_DNA"/>
</dbReference>
<evidence type="ECO:0000256" key="2">
    <source>
        <dbReference type="SAM" id="Phobius"/>
    </source>
</evidence>
<keyword evidence="2" id="KW-0472">Membrane</keyword>
<proteinExistence type="predicted"/>